<accession>A0A120KNC5</accession>
<dbReference type="KEGG" id="dfi:AXF13_11405"/>
<evidence type="ECO:0000256" key="4">
    <source>
        <dbReference type="SAM" id="MobiDB-lite"/>
    </source>
</evidence>
<keyword evidence="3" id="KW-1005">Bacterial flagellum biogenesis</keyword>
<name>A0A120KNC5_9BACT</name>
<comment type="function">
    <text evidence="1">Required for the efficient initiation of filament assembly.</text>
</comment>
<evidence type="ECO:0000313" key="6">
    <source>
        <dbReference type="Proteomes" id="UP000069241"/>
    </source>
</evidence>
<gene>
    <name evidence="5" type="ORF">AXF13_11405</name>
</gene>
<dbReference type="Proteomes" id="UP000069241">
    <property type="component" value="Chromosome"/>
</dbReference>
<reference evidence="6" key="1">
    <citation type="submission" date="2016-02" db="EMBL/GenBank/DDBJ databases">
        <authorList>
            <person name="Holder M.E."/>
            <person name="Ajami N.J."/>
            <person name="Petrosino J.F."/>
        </authorList>
    </citation>
    <scope>NUCLEOTIDE SEQUENCE [LARGE SCALE GENOMIC DNA]</scope>
    <source>
        <strain evidence="6">CCUG 45958</strain>
    </source>
</reference>
<dbReference type="AlphaFoldDB" id="A0A120KNC5"/>
<evidence type="ECO:0000256" key="1">
    <source>
        <dbReference type="ARBA" id="ARBA00002397"/>
    </source>
</evidence>
<evidence type="ECO:0000256" key="3">
    <source>
        <dbReference type="ARBA" id="ARBA00022795"/>
    </source>
</evidence>
<proteinExistence type="inferred from homology"/>
<dbReference type="SUPFAM" id="SSF140566">
    <property type="entry name" value="FlgN-like"/>
    <property type="match status" value="1"/>
</dbReference>
<dbReference type="EMBL" id="CP014229">
    <property type="protein sequence ID" value="AMD90679.1"/>
    <property type="molecule type" value="Genomic_DNA"/>
</dbReference>
<evidence type="ECO:0000256" key="2">
    <source>
        <dbReference type="ARBA" id="ARBA00007703"/>
    </source>
</evidence>
<dbReference type="InterPro" id="IPR036679">
    <property type="entry name" value="FlgN-like_sf"/>
</dbReference>
<dbReference type="InterPro" id="IPR007809">
    <property type="entry name" value="FlgN-like"/>
</dbReference>
<keyword evidence="6" id="KW-1185">Reference proteome</keyword>
<dbReference type="Pfam" id="PF05130">
    <property type="entry name" value="FlgN"/>
    <property type="match status" value="1"/>
</dbReference>
<evidence type="ECO:0000313" key="5">
    <source>
        <dbReference type="EMBL" id="AMD90679.1"/>
    </source>
</evidence>
<keyword evidence="5" id="KW-0969">Cilium</keyword>
<organism evidence="5 6">
    <name type="scientific">Desulfovibrio fairfieldensis</name>
    <dbReference type="NCBI Taxonomy" id="44742"/>
    <lineage>
        <taxon>Bacteria</taxon>
        <taxon>Pseudomonadati</taxon>
        <taxon>Thermodesulfobacteriota</taxon>
        <taxon>Desulfovibrionia</taxon>
        <taxon>Desulfovibrionales</taxon>
        <taxon>Desulfovibrionaceae</taxon>
        <taxon>Desulfovibrio</taxon>
    </lineage>
</organism>
<dbReference type="GO" id="GO:0044780">
    <property type="term" value="P:bacterial-type flagellum assembly"/>
    <property type="evidence" value="ECO:0007669"/>
    <property type="project" value="InterPro"/>
</dbReference>
<feature type="region of interest" description="Disordered" evidence="4">
    <location>
        <begin position="146"/>
        <end position="171"/>
    </location>
</feature>
<dbReference type="STRING" id="44742.AXF13_11405"/>
<comment type="similarity">
    <text evidence="2">Belongs to the FlgN family.</text>
</comment>
<sequence length="171" mass="19011">MPPAGGSLIVKAKRGSMYQRIKESLSRQDKALALLRDLLEEEYHILLARDTDGVVAQEFSVQELIRQLAVEKTTVIKALDGVRVTEYARSLPQEQGEALRALFRSVDQGEQEVSRQASRNAQLSLALLDQSSRTLQALTSRAMPPRAETYGRRGGMRPEMHPQAAIISGRL</sequence>
<protein>
    <submittedName>
        <fullName evidence="5">Flagellar biosynthesis protein FlgN</fullName>
    </submittedName>
</protein>
<keyword evidence="5" id="KW-0966">Cell projection</keyword>
<keyword evidence="5" id="KW-0282">Flagellum</keyword>